<dbReference type="Proteomes" id="UP000192368">
    <property type="component" value="Unassembled WGS sequence"/>
</dbReference>
<dbReference type="GO" id="GO:0031470">
    <property type="term" value="C:carboxysome"/>
    <property type="evidence" value="ECO:0007669"/>
    <property type="project" value="UniProtKB-SubCell"/>
</dbReference>
<evidence type="ECO:0000256" key="3">
    <source>
        <dbReference type="ARBA" id="ARBA00024446"/>
    </source>
</evidence>
<evidence type="ECO:0000256" key="2">
    <source>
        <dbReference type="ARBA" id="ARBA00023669"/>
    </source>
</evidence>
<comment type="subcellular location">
    <subcellularLocation>
        <location evidence="1">Carboxysome</location>
    </subcellularLocation>
</comment>
<evidence type="ECO:0000313" key="4">
    <source>
        <dbReference type="EMBL" id="SMB88314.1"/>
    </source>
</evidence>
<reference evidence="5" key="1">
    <citation type="submission" date="2017-04" db="EMBL/GenBank/DDBJ databases">
        <authorList>
            <person name="Varghese N."/>
            <person name="Submissions S."/>
        </authorList>
    </citation>
    <scope>NUCLEOTIDE SEQUENCE [LARGE SCALE GENOMIC DNA]</scope>
    <source>
        <strain evidence="5">DSM 20463</strain>
    </source>
</reference>
<dbReference type="Pfam" id="PF03319">
    <property type="entry name" value="EutN_CcmL"/>
    <property type="match status" value="1"/>
</dbReference>
<sequence>MFIARVVGNVVATRKNDTLVGYKLMIIQPINANGEKARNESVAADYVGAGIGELVLVGSGSSVRVEDDRKSSVIDLAIIGIIDDLIV</sequence>
<name>A0A1W1V5Q2_PEPAS</name>
<keyword evidence="2" id="KW-1282">Carboxysome</keyword>
<dbReference type="Gene3D" id="2.40.50.220">
    <property type="entry name" value="EutN/Ccml"/>
    <property type="match status" value="1"/>
</dbReference>
<dbReference type="AlphaFoldDB" id="A0A1W1V5Q2"/>
<dbReference type="InterPro" id="IPR004992">
    <property type="entry name" value="EutN_CcmL"/>
</dbReference>
<dbReference type="SUPFAM" id="SSF159133">
    <property type="entry name" value="EutN/CcmL-like"/>
    <property type="match status" value="1"/>
</dbReference>
<evidence type="ECO:0000256" key="1">
    <source>
        <dbReference type="ARBA" id="ARBA00023587"/>
    </source>
</evidence>
<dbReference type="PANTHER" id="PTHR36539:SF1">
    <property type="entry name" value="BACTERIAL MICROCOMPARTMENT SHELL VERTEX PROTEIN EUTN"/>
    <property type="match status" value="1"/>
</dbReference>
<dbReference type="STRING" id="573058.SAMN00017477_1384"/>
<dbReference type="PROSITE" id="PS51932">
    <property type="entry name" value="BMV"/>
    <property type="match status" value="1"/>
</dbReference>
<dbReference type="PANTHER" id="PTHR36539">
    <property type="entry name" value="ETHANOLAMINE UTILIZATION PROTEIN EUTN"/>
    <property type="match status" value="1"/>
</dbReference>
<dbReference type="CDD" id="cd01614">
    <property type="entry name" value="EutN_CcmL"/>
    <property type="match status" value="1"/>
</dbReference>
<dbReference type="InterPro" id="IPR036677">
    <property type="entry name" value="EutN_CcmL_sf"/>
</dbReference>
<evidence type="ECO:0000313" key="5">
    <source>
        <dbReference type="Proteomes" id="UP000192368"/>
    </source>
</evidence>
<dbReference type="OrthoDB" id="196195at2"/>
<keyword evidence="3" id="KW-1283">Bacterial microcompartment</keyword>
<protein>
    <submittedName>
        <fullName evidence="4">Ethanolamine utilization protein EutN</fullName>
    </submittedName>
</protein>
<keyword evidence="5" id="KW-1185">Reference proteome</keyword>
<dbReference type="RefSeq" id="WP_084230931.1">
    <property type="nucleotide sequence ID" value="NZ_FWWR01000009.1"/>
</dbReference>
<dbReference type="EMBL" id="FWWR01000009">
    <property type="protein sequence ID" value="SMB88314.1"/>
    <property type="molecule type" value="Genomic_DNA"/>
</dbReference>
<organism evidence="4 5">
    <name type="scientific">Peptoniphilus asaccharolyticus DSM 20463</name>
    <dbReference type="NCBI Taxonomy" id="573058"/>
    <lineage>
        <taxon>Bacteria</taxon>
        <taxon>Bacillati</taxon>
        <taxon>Bacillota</taxon>
        <taxon>Tissierellia</taxon>
        <taxon>Tissierellales</taxon>
        <taxon>Peptoniphilaceae</taxon>
        <taxon>Peptoniphilus</taxon>
    </lineage>
</organism>
<proteinExistence type="predicted"/>
<accession>A0A1W1V5Q2</accession>
<gene>
    <name evidence="4" type="ORF">SAMN00017477_1384</name>
</gene>